<feature type="region of interest" description="Disordered" evidence="1">
    <location>
        <begin position="106"/>
        <end position="139"/>
    </location>
</feature>
<proteinExistence type="predicted"/>
<name>A0A1X6ZB40_9RHOB</name>
<dbReference type="AlphaFoldDB" id="A0A1X6ZB40"/>
<feature type="domain" description="Cytoskeleton protein RodZ-like C-terminal" evidence="2">
    <location>
        <begin position="323"/>
        <end position="392"/>
    </location>
</feature>
<dbReference type="GO" id="GO:0003677">
    <property type="term" value="F:DNA binding"/>
    <property type="evidence" value="ECO:0007669"/>
    <property type="project" value="InterPro"/>
</dbReference>
<dbReference type="Pfam" id="PF13413">
    <property type="entry name" value="HTH_25"/>
    <property type="match status" value="1"/>
</dbReference>
<dbReference type="Pfam" id="PF13464">
    <property type="entry name" value="RodZ_C"/>
    <property type="match status" value="1"/>
</dbReference>
<evidence type="ECO:0000313" key="4">
    <source>
        <dbReference type="Proteomes" id="UP000193963"/>
    </source>
</evidence>
<dbReference type="PANTHER" id="PTHR34475:SF1">
    <property type="entry name" value="CYTOSKELETON PROTEIN RODZ"/>
    <property type="match status" value="1"/>
</dbReference>
<protein>
    <recommendedName>
        <fullName evidence="2">Cytoskeleton protein RodZ-like C-terminal domain-containing protein</fullName>
    </recommendedName>
</protein>
<evidence type="ECO:0000256" key="1">
    <source>
        <dbReference type="SAM" id="MobiDB-lite"/>
    </source>
</evidence>
<feature type="compositionally biased region" description="Basic and acidic residues" evidence="1">
    <location>
        <begin position="112"/>
        <end position="123"/>
    </location>
</feature>
<keyword evidence="4" id="KW-1185">Reference proteome</keyword>
<evidence type="ECO:0000259" key="2">
    <source>
        <dbReference type="Pfam" id="PF13464"/>
    </source>
</evidence>
<dbReference type="Proteomes" id="UP000193963">
    <property type="component" value="Unassembled WGS sequence"/>
</dbReference>
<dbReference type="PANTHER" id="PTHR34475">
    <property type="match status" value="1"/>
</dbReference>
<dbReference type="InterPro" id="IPR010982">
    <property type="entry name" value="Lambda_DNA-bd_dom_sf"/>
</dbReference>
<organism evidence="3 4">
    <name type="scientific">Pseudooceanicola marinus</name>
    <dbReference type="NCBI Taxonomy" id="396013"/>
    <lineage>
        <taxon>Bacteria</taxon>
        <taxon>Pseudomonadati</taxon>
        <taxon>Pseudomonadota</taxon>
        <taxon>Alphaproteobacteria</taxon>
        <taxon>Rhodobacterales</taxon>
        <taxon>Paracoccaceae</taxon>
        <taxon>Pseudooceanicola</taxon>
    </lineage>
</organism>
<dbReference type="RefSeq" id="WP_085888213.1">
    <property type="nucleotide sequence ID" value="NZ_FWFN01000004.1"/>
</dbReference>
<dbReference type="InterPro" id="IPR025194">
    <property type="entry name" value="RodZ-like_C"/>
</dbReference>
<dbReference type="Gene3D" id="1.10.260.40">
    <property type="entry name" value="lambda repressor-like DNA-binding domains"/>
    <property type="match status" value="1"/>
</dbReference>
<sequence length="433" mass="46058">MIRRRQPDRGKVPNDPRGFDDFELRLGDVMRGERATMGKSLLDVQRELRIKANYIAAIENADPDAFDTPGFIAGYVRSYARYLGMEPDETYAQFCAESGFTTAHGMSADASSRAKPDARLEPRKAKRAPGSDPFTDPNTPFVPQGESFLSRIEPAAIGSSLVLLAVIGGLAYGGYRVLNEVQQVRFAPVENTPDVLADIDPLAGATRVVEDPVQSAEASGVFNPPRDGMDRLYRPKALDVPVVVSRDAPISTLNPSQIGTFAQAGAGATGLVSGRARSGSQMSEEDRAVALALGLESDEGVTDGGAAPGSPQVVAEARAGVSLVAVRPAWVRVQSNDGTILFEKILDAGETYELPRTEDAPVLRAGMSGSIYFQVDGEYYGPAGDGTSTIRNVGLSVDGLKTSYAVADLSRDPEAERMIAVAEADLGQMVVED</sequence>
<accession>A0A1X6ZB40</accession>
<dbReference type="OrthoDB" id="9790252at2"/>
<gene>
    <name evidence="3" type="ORF">PSM7751_02146</name>
</gene>
<evidence type="ECO:0000313" key="3">
    <source>
        <dbReference type="EMBL" id="SLN46290.1"/>
    </source>
</evidence>
<dbReference type="EMBL" id="FWFN01000004">
    <property type="protein sequence ID" value="SLN46290.1"/>
    <property type="molecule type" value="Genomic_DNA"/>
</dbReference>
<dbReference type="InterPro" id="IPR050400">
    <property type="entry name" value="Bact_Cytoskel_RodZ"/>
</dbReference>
<reference evidence="3 4" key="1">
    <citation type="submission" date="2017-03" db="EMBL/GenBank/DDBJ databases">
        <authorList>
            <person name="Afonso C.L."/>
            <person name="Miller P.J."/>
            <person name="Scott M.A."/>
            <person name="Spackman E."/>
            <person name="Goraichik I."/>
            <person name="Dimitrov K.M."/>
            <person name="Suarez D.L."/>
            <person name="Swayne D.E."/>
        </authorList>
    </citation>
    <scope>NUCLEOTIDE SEQUENCE [LARGE SCALE GENOMIC DNA]</scope>
    <source>
        <strain evidence="3 4">CECT 7751</strain>
    </source>
</reference>